<dbReference type="InterPro" id="IPR014922">
    <property type="entry name" value="YdhG-like"/>
</dbReference>
<feature type="domain" description="YdhG-like" evidence="1">
    <location>
        <begin position="30"/>
        <end position="95"/>
    </location>
</feature>
<proteinExistence type="predicted"/>
<name>A0A916RVA5_9BACT</name>
<dbReference type="EMBL" id="BMJB01000001">
    <property type="protein sequence ID" value="GGA70884.1"/>
    <property type="molecule type" value="Genomic_DNA"/>
</dbReference>
<reference evidence="2" key="1">
    <citation type="journal article" date="2014" name="Int. J. Syst. Evol. Microbiol.">
        <title>Complete genome sequence of Corynebacterium casei LMG S-19264T (=DSM 44701T), isolated from a smear-ripened cheese.</title>
        <authorList>
            <consortium name="US DOE Joint Genome Institute (JGI-PGF)"/>
            <person name="Walter F."/>
            <person name="Albersmeier A."/>
            <person name="Kalinowski J."/>
            <person name="Ruckert C."/>
        </authorList>
    </citation>
    <scope>NUCLEOTIDE SEQUENCE</scope>
    <source>
        <strain evidence="2">CGMCC 1.15447</strain>
    </source>
</reference>
<evidence type="ECO:0000313" key="3">
    <source>
        <dbReference type="Proteomes" id="UP000648801"/>
    </source>
</evidence>
<protein>
    <recommendedName>
        <fullName evidence="1">YdhG-like domain-containing protein</fullName>
    </recommendedName>
</protein>
<dbReference type="Pfam" id="PF08818">
    <property type="entry name" value="DUF1801"/>
    <property type="match status" value="1"/>
</dbReference>
<accession>A0A916RVA5</accession>
<organism evidence="2 3">
    <name type="scientific">Edaphobacter acidisoli</name>
    <dbReference type="NCBI Taxonomy" id="2040573"/>
    <lineage>
        <taxon>Bacteria</taxon>
        <taxon>Pseudomonadati</taxon>
        <taxon>Acidobacteriota</taxon>
        <taxon>Terriglobia</taxon>
        <taxon>Terriglobales</taxon>
        <taxon>Acidobacteriaceae</taxon>
        <taxon>Edaphobacter</taxon>
    </lineage>
</organism>
<evidence type="ECO:0000313" key="2">
    <source>
        <dbReference type="EMBL" id="GGA70884.1"/>
    </source>
</evidence>
<sequence>MVQARLFGMSESGFDRRVDDYIKKAAPFAQPVMEHLRALVHKACPEVEETMKWSMPFFIYHGQILANVAAFKQHCSFGIWGKDIAAAMRKDGFDVKGGMGVLGKVASVKELPKDSAMLGYLRQSMMLVDGGGKTFPKRGAKKEKPEAEVPAELGAALKKNKEAAKVFREASPGFRREYAAWIDDAKREETKAKRVAQAVEWIAEGKARNWKYEKS</sequence>
<reference evidence="2" key="2">
    <citation type="submission" date="2020-09" db="EMBL/GenBank/DDBJ databases">
        <authorList>
            <person name="Sun Q."/>
            <person name="Zhou Y."/>
        </authorList>
    </citation>
    <scope>NUCLEOTIDE SEQUENCE</scope>
    <source>
        <strain evidence="2">CGMCC 1.15447</strain>
    </source>
</reference>
<comment type="caution">
    <text evidence="2">The sequence shown here is derived from an EMBL/GenBank/DDBJ whole genome shotgun (WGS) entry which is preliminary data.</text>
</comment>
<dbReference type="Proteomes" id="UP000648801">
    <property type="component" value="Unassembled WGS sequence"/>
</dbReference>
<keyword evidence="3" id="KW-1185">Reference proteome</keyword>
<evidence type="ECO:0000259" key="1">
    <source>
        <dbReference type="Pfam" id="PF08818"/>
    </source>
</evidence>
<dbReference type="SUPFAM" id="SSF159888">
    <property type="entry name" value="YdhG-like"/>
    <property type="match status" value="1"/>
</dbReference>
<dbReference type="Gene3D" id="3.90.1150.200">
    <property type="match status" value="1"/>
</dbReference>
<gene>
    <name evidence="2" type="ORF">GCM10011507_23070</name>
</gene>
<dbReference type="RefSeq" id="WP_229668900.1">
    <property type="nucleotide sequence ID" value="NZ_BMJB01000001.1"/>
</dbReference>
<dbReference type="Pfam" id="PF13376">
    <property type="entry name" value="OmdA"/>
    <property type="match status" value="1"/>
</dbReference>
<dbReference type="AlphaFoldDB" id="A0A916RVA5"/>